<dbReference type="GO" id="GO:0006281">
    <property type="term" value="P:DNA repair"/>
    <property type="evidence" value="ECO:0007669"/>
    <property type="project" value="TreeGrafter"/>
</dbReference>
<keyword evidence="2" id="KW-1185">Reference proteome</keyword>
<dbReference type="InterPro" id="IPR006439">
    <property type="entry name" value="HAD-SF_hydro_IA"/>
</dbReference>
<dbReference type="AlphaFoldDB" id="Q0ANT5"/>
<proteinExistence type="predicted"/>
<dbReference type="PANTHER" id="PTHR43434:SF24">
    <property type="entry name" value="HYDROLASE-RELATED"/>
    <property type="match status" value="1"/>
</dbReference>
<dbReference type="SFLD" id="SFLDS00003">
    <property type="entry name" value="Haloacid_Dehalogenase"/>
    <property type="match status" value="1"/>
</dbReference>
<dbReference type="HOGENOM" id="CLU_045011_19_2_5"/>
<dbReference type="SFLD" id="SFLDG01129">
    <property type="entry name" value="C1.5:_HAD__Beta-PGM__Phosphata"/>
    <property type="match status" value="1"/>
</dbReference>
<dbReference type="KEGG" id="mmr:Mmar10_1760"/>
<sequence length="260" mass="28168">MRRGVLAKRNAAAYVAAKQTEPCGVSTPLKLAIWDVDGTIVDSRQVIQKAMDRAFRRAGLGGIDYDRTRTIVGLELTEAVTRLAPPDFGPERAVQLAGFYKEAFVEQRAEAGFEEPLYEGVRDTLERLVEQGWLMGVATGKARRGLDIVFEHHDLHRYFDTLQTVDGGAGKPNPRMVLDALRETGTEAAHAVMIGDTGFDMAMGRNAGVHTLGVSWGFHTADEIADAGAHSIHDDFDALDRALDSFAESVGTAATPGEKA</sequence>
<evidence type="ECO:0000313" key="2">
    <source>
        <dbReference type="Proteomes" id="UP000001964"/>
    </source>
</evidence>
<dbReference type="InterPro" id="IPR050155">
    <property type="entry name" value="HAD-like_hydrolase_sf"/>
</dbReference>
<accession>Q0ANT5</accession>
<evidence type="ECO:0000313" key="1">
    <source>
        <dbReference type="EMBL" id="ABI66052.1"/>
    </source>
</evidence>
<gene>
    <name evidence="1" type="ordered locus">Mmar10_1760</name>
</gene>
<dbReference type="Gene3D" id="3.40.50.1000">
    <property type="entry name" value="HAD superfamily/HAD-like"/>
    <property type="match status" value="1"/>
</dbReference>
<dbReference type="EMBL" id="CP000449">
    <property type="protein sequence ID" value="ABI66052.1"/>
    <property type="molecule type" value="Genomic_DNA"/>
</dbReference>
<dbReference type="GO" id="GO:0005829">
    <property type="term" value="C:cytosol"/>
    <property type="evidence" value="ECO:0007669"/>
    <property type="project" value="TreeGrafter"/>
</dbReference>
<dbReference type="NCBIfam" id="TIGR01509">
    <property type="entry name" value="HAD-SF-IA-v3"/>
    <property type="match status" value="1"/>
</dbReference>
<dbReference type="Pfam" id="PF13419">
    <property type="entry name" value="HAD_2"/>
    <property type="match status" value="1"/>
</dbReference>
<dbReference type="NCBIfam" id="TIGR01549">
    <property type="entry name" value="HAD-SF-IA-v1"/>
    <property type="match status" value="1"/>
</dbReference>
<organism evidence="1 2">
    <name type="scientific">Maricaulis maris (strain MCS10)</name>
    <name type="common">Caulobacter maris</name>
    <dbReference type="NCBI Taxonomy" id="394221"/>
    <lineage>
        <taxon>Bacteria</taxon>
        <taxon>Pseudomonadati</taxon>
        <taxon>Pseudomonadota</taxon>
        <taxon>Alphaproteobacteria</taxon>
        <taxon>Maricaulales</taxon>
        <taxon>Maricaulaceae</taxon>
        <taxon>Maricaulis</taxon>
    </lineage>
</organism>
<dbReference type="STRING" id="394221.Mmar10_1760"/>
<dbReference type="InterPro" id="IPR041492">
    <property type="entry name" value="HAD_2"/>
</dbReference>
<dbReference type="SUPFAM" id="SSF56784">
    <property type="entry name" value="HAD-like"/>
    <property type="match status" value="1"/>
</dbReference>
<dbReference type="Proteomes" id="UP000001964">
    <property type="component" value="Chromosome"/>
</dbReference>
<protein>
    <submittedName>
        <fullName evidence="1">HAD-superfamily hydrolase, subfamily IA, variant 3</fullName>
    </submittedName>
</protein>
<dbReference type="InterPro" id="IPR023214">
    <property type="entry name" value="HAD_sf"/>
</dbReference>
<dbReference type="Gene3D" id="1.10.150.240">
    <property type="entry name" value="Putative phosphatase, domain 2"/>
    <property type="match status" value="1"/>
</dbReference>
<dbReference type="OrthoDB" id="9793014at2"/>
<name>Q0ANT5_MARMM</name>
<dbReference type="SFLD" id="SFLDG01135">
    <property type="entry name" value="C1.5.6:_HAD__Beta-PGM__Phospha"/>
    <property type="match status" value="1"/>
</dbReference>
<reference evidence="1 2" key="1">
    <citation type="submission" date="2006-08" db="EMBL/GenBank/DDBJ databases">
        <title>Complete sequence of Maricaulis maris MCS10.</title>
        <authorList>
            <consortium name="US DOE Joint Genome Institute"/>
            <person name="Copeland A."/>
            <person name="Lucas S."/>
            <person name="Lapidus A."/>
            <person name="Barry K."/>
            <person name="Detter J.C."/>
            <person name="Glavina del Rio T."/>
            <person name="Hammon N."/>
            <person name="Israni S."/>
            <person name="Dalin E."/>
            <person name="Tice H."/>
            <person name="Pitluck S."/>
            <person name="Saunders E."/>
            <person name="Brettin T."/>
            <person name="Bruce D."/>
            <person name="Han C."/>
            <person name="Tapia R."/>
            <person name="Gilna P."/>
            <person name="Schmutz J."/>
            <person name="Larimer F."/>
            <person name="Land M."/>
            <person name="Hauser L."/>
            <person name="Kyrpides N."/>
            <person name="Mikhailova N."/>
            <person name="Viollier P."/>
            <person name="Stephens C."/>
            <person name="Richardson P."/>
        </authorList>
    </citation>
    <scope>NUCLEOTIDE SEQUENCE [LARGE SCALE GENOMIC DNA]</scope>
    <source>
        <strain evidence="1 2">MCS10</strain>
    </source>
</reference>
<dbReference type="PANTHER" id="PTHR43434">
    <property type="entry name" value="PHOSPHOGLYCOLATE PHOSPHATASE"/>
    <property type="match status" value="1"/>
</dbReference>
<dbReference type="GO" id="GO:0008967">
    <property type="term" value="F:phosphoglycolate phosphatase activity"/>
    <property type="evidence" value="ECO:0007669"/>
    <property type="project" value="TreeGrafter"/>
</dbReference>
<dbReference type="eggNOG" id="COG0546">
    <property type="taxonomic scope" value="Bacteria"/>
</dbReference>
<dbReference type="InterPro" id="IPR036412">
    <property type="entry name" value="HAD-like_sf"/>
</dbReference>
<keyword evidence="1" id="KW-0378">Hydrolase</keyword>
<dbReference type="InterPro" id="IPR023198">
    <property type="entry name" value="PGP-like_dom2"/>
</dbReference>